<keyword evidence="1" id="KW-0812">Transmembrane</keyword>
<comment type="caution">
    <text evidence="2">The sequence shown here is derived from an EMBL/GenBank/DDBJ whole genome shotgun (WGS) entry which is preliminary data.</text>
</comment>
<evidence type="ECO:0000256" key="1">
    <source>
        <dbReference type="SAM" id="Phobius"/>
    </source>
</evidence>
<proteinExistence type="predicted"/>
<evidence type="ECO:0000313" key="2">
    <source>
        <dbReference type="EMBL" id="MBA2861104.1"/>
    </source>
</evidence>
<dbReference type="EMBL" id="JACDUM010000005">
    <property type="protein sequence ID" value="MBA2861104.1"/>
    <property type="molecule type" value="Genomic_DNA"/>
</dbReference>
<dbReference type="AlphaFoldDB" id="A0A7J9PE85"/>
<reference evidence="2 3" key="1">
    <citation type="submission" date="2020-07" db="EMBL/GenBank/DDBJ databases">
        <title>Genomic Encyclopedia of Type Strains, Phase IV (KMG-V): Genome sequencing to study the core and pangenomes of soil and plant-associated prokaryotes.</title>
        <authorList>
            <person name="Whitman W."/>
        </authorList>
    </citation>
    <scope>NUCLEOTIDE SEQUENCE [LARGE SCALE GENOMIC DNA]</scope>
    <source>
        <strain evidence="2 3">C9</strain>
    </source>
</reference>
<feature type="transmembrane region" description="Helical" evidence="1">
    <location>
        <begin position="54"/>
        <end position="74"/>
    </location>
</feature>
<organism evidence="2 3">
    <name type="scientific">Methanococcus maripaludis</name>
    <name type="common">Methanococcus deltae</name>
    <dbReference type="NCBI Taxonomy" id="39152"/>
    <lineage>
        <taxon>Archaea</taxon>
        <taxon>Methanobacteriati</taxon>
        <taxon>Methanobacteriota</taxon>
        <taxon>Methanomada group</taxon>
        <taxon>Methanococci</taxon>
        <taxon>Methanococcales</taxon>
        <taxon>Methanococcaceae</taxon>
        <taxon>Methanococcus</taxon>
    </lineage>
</organism>
<accession>A0A7J9PE85</accession>
<keyword evidence="1" id="KW-0472">Membrane</keyword>
<gene>
    <name evidence="2" type="ORF">HNP91_001937</name>
</gene>
<protein>
    <submittedName>
        <fullName evidence="2">Uncharacterized protein</fullName>
    </submittedName>
</protein>
<evidence type="ECO:0000313" key="3">
    <source>
        <dbReference type="Proteomes" id="UP000568063"/>
    </source>
</evidence>
<name>A0A7J9PE85_METMI</name>
<dbReference type="RefSeq" id="WP_181522167.1">
    <property type="nucleotide sequence ID" value="NZ_JACDUM010000005.1"/>
</dbReference>
<feature type="transmembrane region" description="Helical" evidence="1">
    <location>
        <begin position="14"/>
        <end position="34"/>
    </location>
</feature>
<dbReference type="Proteomes" id="UP000568063">
    <property type="component" value="Unassembled WGS sequence"/>
</dbReference>
<keyword evidence="1" id="KW-1133">Transmembrane helix</keyword>
<sequence>MKCKILEILDPKRWILFEIIMVTMIASFISSYFIVYTNMSEKCILFAHEVISTISSLGTFAAAVFAAFLLSEMLEQQSIERQMLKEAKEQKEYTFKPKIIPLDTTYILEVESIENFEDNSQFKGSDEYLLSKNSYLWLSKQGAVLNEDELRIEIGNLGHGVAEILDICWKFNYINFLKQYFKKYPELKTDSLASVKKLTEHDPLVSVRKVKMPYFTGVSSISPRLLPDTKHLDHSKIIFPYVYEKGVKTEITIPDEFLKLLSHMGSNSGFREYFSEIIPTIDLEIMYKDLSNRIFKINHNIAVICINQLHSQSSKRNYVKNEIMFKLLEYNEEEIKDAEKTYV</sequence>